<accession>A0A2K5RXW1</accession>
<keyword evidence="1" id="KW-0472">Membrane</keyword>
<evidence type="ECO:0000313" key="3">
    <source>
        <dbReference type="Proteomes" id="UP000233040"/>
    </source>
</evidence>
<protein>
    <submittedName>
        <fullName evidence="2">Uncharacterized protein</fullName>
    </submittedName>
</protein>
<dbReference type="AlphaFoldDB" id="A0A2K5RXW1"/>
<dbReference type="GeneTree" id="ENSGT01100000267065"/>
<dbReference type="OMA" id="GNGSCIY"/>
<dbReference type="Proteomes" id="UP000233040">
    <property type="component" value="Unassembled WGS sequence"/>
</dbReference>
<evidence type="ECO:0000256" key="1">
    <source>
        <dbReference type="SAM" id="Phobius"/>
    </source>
</evidence>
<reference evidence="2" key="2">
    <citation type="submission" date="2025-09" db="UniProtKB">
        <authorList>
            <consortium name="Ensembl"/>
        </authorList>
    </citation>
    <scope>IDENTIFICATION</scope>
</reference>
<feature type="transmembrane region" description="Helical" evidence="1">
    <location>
        <begin position="79"/>
        <end position="98"/>
    </location>
</feature>
<keyword evidence="1" id="KW-0812">Transmembrane</keyword>
<organism evidence="2 3">
    <name type="scientific">Cebus imitator</name>
    <name type="common">Panamanian white-faced capuchin</name>
    <name type="synonym">Cebus capucinus imitator</name>
    <dbReference type="NCBI Taxonomy" id="2715852"/>
    <lineage>
        <taxon>Eukaryota</taxon>
        <taxon>Metazoa</taxon>
        <taxon>Chordata</taxon>
        <taxon>Craniata</taxon>
        <taxon>Vertebrata</taxon>
        <taxon>Euteleostomi</taxon>
        <taxon>Mammalia</taxon>
        <taxon>Eutheria</taxon>
        <taxon>Euarchontoglires</taxon>
        <taxon>Primates</taxon>
        <taxon>Haplorrhini</taxon>
        <taxon>Platyrrhini</taxon>
        <taxon>Cebidae</taxon>
        <taxon>Cebinae</taxon>
        <taxon>Cebus</taxon>
    </lineage>
</organism>
<dbReference type="Ensembl" id="ENSCCAT00000050721.1">
    <property type="protein sequence ID" value="ENSCCAP00000032955.1"/>
    <property type="gene ID" value="ENSCCAG00000034517.1"/>
</dbReference>
<evidence type="ECO:0000313" key="2">
    <source>
        <dbReference type="Ensembl" id="ENSCCAP00000032955.1"/>
    </source>
</evidence>
<reference evidence="2" key="1">
    <citation type="submission" date="2025-08" db="UniProtKB">
        <authorList>
            <consortium name="Ensembl"/>
        </authorList>
    </citation>
    <scope>IDENTIFICATION</scope>
</reference>
<keyword evidence="1" id="KW-1133">Transmembrane helix</keyword>
<name>A0A2K5RXW1_CEBIM</name>
<keyword evidence="3" id="KW-1185">Reference proteome</keyword>
<sequence>MCLNMLNVIFFQCASGEHLFYFLPINLGLLLNNHLKEQRGRVEDRRGVYAVTKECVCFVIIVCVESKTEKNENTGNGSCIFFFAIFIICSLPSSFHVLSLKPSPLYKSCLFRCLILFCLPLSS</sequence>
<proteinExistence type="predicted"/>